<dbReference type="Proteomes" id="UP000236497">
    <property type="component" value="Unassembled WGS sequence"/>
</dbReference>
<sequence>MCIKRCSCSGIVKNYKGNTYADICPKGKLKHSFVTFHEIFRSLTVEKPNCYSIGNVDYLTTGGTGLLNFHGKEIEGLYTLILADTGSQTDRFAFEFLATLPSGSSVAVFISFAANVTVCKCKRCKKMKKQADKTDKEMKVPIDLSHFGNYARMLVFHPNGRVDEEDLIGCSYYK</sequence>
<dbReference type="RefSeq" id="WP_103202265.1">
    <property type="nucleotide sequence ID" value="NZ_CVTD020000011.1"/>
</dbReference>
<evidence type="ECO:0000313" key="2">
    <source>
        <dbReference type="Proteomes" id="UP000236497"/>
    </source>
</evidence>
<dbReference type="EMBL" id="CVTD020000011">
    <property type="protein sequence ID" value="CRZ34140.1"/>
    <property type="molecule type" value="Genomic_DNA"/>
</dbReference>
<reference evidence="1 2" key="1">
    <citation type="submission" date="2015-06" db="EMBL/GenBank/DDBJ databases">
        <authorList>
            <person name="Wibberg Daniel"/>
        </authorList>
    </citation>
    <scope>NUCLEOTIDE SEQUENCE [LARGE SCALE GENOMIC DNA]</scope>
    <source>
        <strain evidence="1 2">T3/55T</strain>
    </source>
</reference>
<accession>A0A0H5SGI7</accession>
<proteinExistence type="predicted"/>
<name>A0A0H5SGI7_HERHM</name>
<gene>
    <name evidence="1" type="ORF">HHT355_0937</name>
</gene>
<dbReference type="OrthoDB" id="9957545at2"/>
<dbReference type="AlphaFoldDB" id="A0A0H5SGI7"/>
<organism evidence="1 2">
    <name type="scientific">Herbinix hemicellulosilytica</name>
    <dbReference type="NCBI Taxonomy" id="1564487"/>
    <lineage>
        <taxon>Bacteria</taxon>
        <taxon>Bacillati</taxon>
        <taxon>Bacillota</taxon>
        <taxon>Clostridia</taxon>
        <taxon>Lachnospirales</taxon>
        <taxon>Lachnospiraceae</taxon>
        <taxon>Herbinix</taxon>
    </lineage>
</organism>
<keyword evidence="2" id="KW-1185">Reference proteome</keyword>
<protein>
    <submittedName>
        <fullName evidence="1">Putative membrane protein</fullName>
    </submittedName>
</protein>
<evidence type="ECO:0000313" key="1">
    <source>
        <dbReference type="EMBL" id="CRZ34140.1"/>
    </source>
</evidence>